<evidence type="ECO:0000313" key="9">
    <source>
        <dbReference type="Proteomes" id="UP000215738"/>
    </source>
</evidence>
<dbReference type="InterPro" id="IPR025110">
    <property type="entry name" value="AMP-bd_C"/>
</dbReference>
<dbReference type="InterPro" id="IPR045851">
    <property type="entry name" value="AMP-bd_C_sf"/>
</dbReference>
<evidence type="ECO:0000259" key="5">
    <source>
        <dbReference type="Pfam" id="PF00501"/>
    </source>
</evidence>
<keyword evidence="4" id="KW-0067">ATP-binding</keyword>
<accession>A0A263HG79</accession>
<proteinExistence type="predicted"/>
<dbReference type="SUPFAM" id="SSF56801">
    <property type="entry name" value="Acetyl-CoA synthetase-like"/>
    <property type="match status" value="1"/>
</dbReference>
<dbReference type="EMBL" id="NLFK01000001">
    <property type="protein sequence ID" value="OZN25939.1"/>
    <property type="molecule type" value="Genomic_DNA"/>
</dbReference>
<dbReference type="InterPro" id="IPR010192">
    <property type="entry name" value="MenE"/>
</dbReference>
<evidence type="ECO:0000313" key="7">
    <source>
        <dbReference type="EMBL" id="OZN25939.1"/>
    </source>
</evidence>
<dbReference type="Gene3D" id="3.40.50.12780">
    <property type="entry name" value="N-terminal domain of ligase-like"/>
    <property type="match status" value="1"/>
</dbReference>
<keyword evidence="2 8" id="KW-0436">Ligase</keyword>
<dbReference type="GO" id="GO:0005524">
    <property type="term" value="F:ATP binding"/>
    <property type="evidence" value="ECO:0007669"/>
    <property type="project" value="UniProtKB-KW"/>
</dbReference>
<dbReference type="CDD" id="cd17630">
    <property type="entry name" value="OSB_MenE-like"/>
    <property type="match status" value="1"/>
</dbReference>
<dbReference type="NCBIfam" id="TIGR01923">
    <property type="entry name" value="menE"/>
    <property type="match status" value="1"/>
</dbReference>
<sequence length="469" mass="52573">MFLWQQYASSPTLQHKIALRDEQGNAVTWQQLAAHINQLAFSLQQQGVSSQSGVALYCKNSLPALLLYLAAIQLGARVMGVNPAFPVEKMQRLCQLYQIQFYYASQLDNQRDKTSQSLTALSVDLGDKSVSADLFAAWDQTRPATMTLTSGSTGTPKAVVHSVQAHLDNARGVCQLMQFSAENSWLLSLPLYHVSGQGIVWRWLTAGAQLHLPQSDFYYSVTQASHISLVPTQLQRFLHYLQAQQINRFKTQHILLGGTNIPLKLTQALIPLKIKSYSGYGMTEMASTVFAKAGDLRQGVGQPLLGREWKIVNDEIWLRGAGLALGYWQQGNVVSLLNEQGWFATKDKGCWQDNELLVLGRMDNMFISGGENIQPEEVEQVILAHENIEQVFVLPIDDAEFGQRPAAMIKFKESFSQSAVKNLTDWLSGRLERFKQPVKYFPLNVENSQQGIKISRHLLKNELHKLLGK</sequence>
<evidence type="ECO:0000313" key="8">
    <source>
        <dbReference type="EMBL" id="SUU34507.1"/>
    </source>
</evidence>
<dbReference type="RefSeq" id="WP_094945570.1">
    <property type="nucleotide sequence ID" value="NZ_NLFK01000001.1"/>
</dbReference>
<dbReference type="PANTHER" id="PTHR43767">
    <property type="entry name" value="LONG-CHAIN-FATTY-ACID--COA LIGASE"/>
    <property type="match status" value="1"/>
</dbReference>
<name>A0A263HG79_9PAST</name>
<dbReference type="Gene3D" id="3.30.300.30">
    <property type="match status" value="1"/>
</dbReference>
<keyword evidence="3" id="KW-0547">Nucleotide-binding</keyword>
<dbReference type="InterPro" id="IPR000873">
    <property type="entry name" value="AMP-dep_synth/lig_dom"/>
</dbReference>
<evidence type="ECO:0000256" key="1">
    <source>
        <dbReference type="ARBA" id="ARBA00022428"/>
    </source>
</evidence>
<organism evidence="8 10">
    <name type="scientific">Actinobacillus seminis</name>
    <dbReference type="NCBI Taxonomy" id="722"/>
    <lineage>
        <taxon>Bacteria</taxon>
        <taxon>Pseudomonadati</taxon>
        <taxon>Pseudomonadota</taxon>
        <taxon>Gammaproteobacteria</taxon>
        <taxon>Pasteurellales</taxon>
        <taxon>Pasteurellaceae</taxon>
        <taxon>Actinobacillus</taxon>
    </lineage>
</organism>
<evidence type="ECO:0000256" key="4">
    <source>
        <dbReference type="ARBA" id="ARBA00022840"/>
    </source>
</evidence>
<evidence type="ECO:0000313" key="10">
    <source>
        <dbReference type="Proteomes" id="UP000254507"/>
    </source>
</evidence>
<dbReference type="Pfam" id="PF00501">
    <property type="entry name" value="AMP-binding"/>
    <property type="match status" value="1"/>
</dbReference>
<feature type="domain" description="AMP-binding enzyme C-terminal" evidence="6">
    <location>
        <begin position="377"/>
        <end position="439"/>
    </location>
</feature>
<dbReference type="GO" id="GO:0008756">
    <property type="term" value="F:o-succinylbenzoate-CoA ligase activity"/>
    <property type="evidence" value="ECO:0007669"/>
    <property type="project" value="UniProtKB-EC"/>
</dbReference>
<dbReference type="OrthoDB" id="9803968at2"/>
<dbReference type="InterPro" id="IPR020845">
    <property type="entry name" value="AMP-binding_CS"/>
</dbReference>
<dbReference type="PANTHER" id="PTHR43767:SF1">
    <property type="entry name" value="NONRIBOSOMAL PEPTIDE SYNTHASE PES1 (EUROFUNG)-RELATED"/>
    <property type="match status" value="1"/>
</dbReference>
<evidence type="ECO:0000256" key="2">
    <source>
        <dbReference type="ARBA" id="ARBA00022598"/>
    </source>
</evidence>
<dbReference type="Proteomes" id="UP000215738">
    <property type="component" value="Unassembled WGS sequence"/>
</dbReference>
<keyword evidence="1" id="KW-0474">Menaquinone biosynthesis</keyword>
<dbReference type="EMBL" id="UFSB01000001">
    <property type="protein sequence ID" value="SUU34507.1"/>
    <property type="molecule type" value="Genomic_DNA"/>
</dbReference>
<dbReference type="FunCoup" id="A0A263HG79">
    <property type="interactions" value="88"/>
</dbReference>
<dbReference type="InParanoid" id="A0A263HG79"/>
<keyword evidence="9" id="KW-1185">Reference proteome</keyword>
<protein>
    <submittedName>
        <fullName evidence="7">O-succinylbenzoate--CoA ligase</fullName>
    </submittedName>
    <submittedName>
        <fullName evidence="8">O-succinylbenzoic acid--CoA ligase</fullName>
        <ecNumber evidence="8">6.2.1.26</ecNumber>
    </submittedName>
</protein>
<dbReference type="Proteomes" id="UP000254507">
    <property type="component" value="Unassembled WGS sequence"/>
</dbReference>
<dbReference type="NCBIfam" id="NF006539">
    <property type="entry name" value="PRK09029.1"/>
    <property type="match status" value="1"/>
</dbReference>
<reference evidence="8 10" key="2">
    <citation type="submission" date="2018-06" db="EMBL/GenBank/DDBJ databases">
        <authorList>
            <consortium name="Pathogen Informatics"/>
            <person name="Doyle S."/>
        </authorList>
    </citation>
    <scope>NUCLEOTIDE SEQUENCE [LARGE SCALE GENOMIC DNA]</scope>
    <source>
        <strain evidence="8 10">NCTC10851</strain>
    </source>
</reference>
<gene>
    <name evidence="8" type="primary">menE</name>
    <name evidence="7" type="ORF">CFY87_01685</name>
    <name evidence="8" type="ORF">NCTC10851_00370</name>
</gene>
<dbReference type="PROSITE" id="PS00455">
    <property type="entry name" value="AMP_BINDING"/>
    <property type="match status" value="1"/>
</dbReference>
<reference evidence="7 9" key="1">
    <citation type="submission" date="2017-07" db="EMBL/GenBank/DDBJ databases">
        <title>Virulence factors identified in Actinobacillus seminis.</title>
        <authorList>
            <person name="Negrete-Abascal E."/>
            <person name="Vaca-Pacheco S."/>
            <person name="Montes-Garcia F."/>
            <person name="Leyto-Gil A.M."/>
            <person name="Fragoso-Garcia E."/>
            <person name="Carvente-Garcia R."/>
            <person name="Perez-Agueros S."/>
            <person name="Castelan-Sanchez H.G."/>
            <person name="Garcia-Molina A."/>
            <person name="Villamar T.E."/>
            <person name="Vazquez-Cruz C."/>
        </authorList>
    </citation>
    <scope>NUCLEOTIDE SEQUENCE [LARGE SCALE GENOMIC DNA]</scope>
    <source>
        <strain evidence="7 9">ATCC 15768</strain>
    </source>
</reference>
<dbReference type="Pfam" id="PF13193">
    <property type="entry name" value="AMP-binding_C"/>
    <property type="match status" value="1"/>
</dbReference>
<dbReference type="EC" id="6.2.1.26" evidence="8"/>
<dbReference type="GO" id="GO:0009234">
    <property type="term" value="P:menaquinone biosynthetic process"/>
    <property type="evidence" value="ECO:0007669"/>
    <property type="project" value="UniProtKB-KW"/>
</dbReference>
<feature type="domain" description="AMP-dependent synthetase/ligase" evidence="5">
    <location>
        <begin position="15"/>
        <end position="328"/>
    </location>
</feature>
<dbReference type="InterPro" id="IPR042099">
    <property type="entry name" value="ANL_N_sf"/>
</dbReference>
<dbReference type="AlphaFoldDB" id="A0A263HG79"/>
<dbReference type="InterPro" id="IPR050237">
    <property type="entry name" value="ATP-dep_AMP-bd_enzyme"/>
</dbReference>
<evidence type="ECO:0000259" key="6">
    <source>
        <dbReference type="Pfam" id="PF13193"/>
    </source>
</evidence>
<evidence type="ECO:0000256" key="3">
    <source>
        <dbReference type="ARBA" id="ARBA00022741"/>
    </source>
</evidence>